<sequence>MPGLDHLLPFLAAALIFAIIPGPAMLYAAAQTMSNGRSGGLKASIGMHIGGYVHVGAAAFGLSALLAVVPPLYIALKLAGAAYLIWLGFNLMRRQQTSATVEASPLKTLTHSAIVEILNPKSALFYLAFLPQFVEPAASWPIIAQLVFFGVIMNLLAGLADIAVVLAAAIVLKRVRASSPWQRMVRAFGGATLMGLGAHLALSKSN</sequence>
<feature type="transmembrane region" description="Helical" evidence="6">
    <location>
        <begin position="146"/>
        <end position="172"/>
    </location>
</feature>
<evidence type="ECO:0000313" key="8">
    <source>
        <dbReference type="Proteomes" id="UP001597295"/>
    </source>
</evidence>
<keyword evidence="2" id="KW-1003">Cell membrane</keyword>
<evidence type="ECO:0000313" key="7">
    <source>
        <dbReference type="EMBL" id="MFD2264783.1"/>
    </source>
</evidence>
<name>A0ABW5DVP5_9PROT</name>
<feature type="transmembrane region" description="Helical" evidence="6">
    <location>
        <begin position="74"/>
        <end position="92"/>
    </location>
</feature>
<comment type="subcellular location">
    <subcellularLocation>
        <location evidence="1">Cell membrane</location>
        <topology evidence="1">Multi-pass membrane protein</topology>
    </subcellularLocation>
</comment>
<reference evidence="8" key="1">
    <citation type="journal article" date="2019" name="Int. J. Syst. Evol. Microbiol.">
        <title>The Global Catalogue of Microorganisms (GCM) 10K type strain sequencing project: providing services to taxonomists for standard genome sequencing and annotation.</title>
        <authorList>
            <consortium name="The Broad Institute Genomics Platform"/>
            <consortium name="The Broad Institute Genome Sequencing Center for Infectious Disease"/>
            <person name="Wu L."/>
            <person name="Ma J."/>
        </authorList>
    </citation>
    <scope>NUCLEOTIDE SEQUENCE [LARGE SCALE GENOMIC DNA]</scope>
    <source>
        <strain evidence="8">CGMCC 1.19062</strain>
    </source>
</reference>
<dbReference type="RefSeq" id="WP_379877909.1">
    <property type="nucleotide sequence ID" value="NZ_JBHUIP010000014.1"/>
</dbReference>
<feature type="transmembrane region" description="Helical" evidence="6">
    <location>
        <begin position="49"/>
        <end position="68"/>
    </location>
</feature>
<gene>
    <name evidence="7" type="ORF">ACFSM5_17895</name>
</gene>
<dbReference type="PIRSF" id="PIRSF006324">
    <property type="entry name" value="LeuE"/>
    <property type="match status" value="1"/>
</dbReference>
<feature type="transmembrane region" description="Helical" evidence="6">
    <location>
        <begin position="184"/>
        <end position="202"/>
    </location>
</feature>
<dbReference type="EMBL" id="JBHUIP010000014">
    <property type="protein sequence ID" value="MFD2264783.1"/>
    <property type="molecule type" value="Genomic_DNA"/>
</dbReference>
<dbReference type="InterPro" id="IPR001123">
    <property type="entry name" value="LeuE-type"/>
</dbReference>
<dbReference type="PANTHER" id="PTHR30086:SF20">
    <property type="entry name" value="ARGININE EXPORTER PROTEIN ARGO-RELATED"/>
    <property type="match status" value="1"/>
</dbReference>
<organism evidence="7 8">
    <name type="scientific">Lacibacterium aquatile</name>
    <dbReference type="NCBI Taxonomy" id="1168082"/>
    <lineage>
        <taxon>Bacteria</taxon>
        <taxon>Pseudomonadati</taxon>
        <taxon>Pseudomonadota</taxon>
        <taxon>Alphaproteobacteria</taxon>
        <taxon>Rhodospirillales</taxon>
        <taxon>Rhodospirillaceae</taxon>
    </lineage>
</organism>
<evidence type="ECO:0000256" key="5">
    <source>
        <dbReference type="ARBA" id="ARBA00023136"/>
    </source>
</evidence>
<keyword evidence="3 6" id="KW-0812">Transmembrane</keyword>
<feature type="transmembrane region" description="Helical" evidence="6">
    <location>
        <begin position="6"/>
        <end position="28"/>
    </location>
</feature>
<evidence type="ECO:0000256" key="2">
    <source>
        <dbReference type="ARBA" id="ARBA00022475"/>
    </source>
</evidence>
<protein>
    <submittedName>
        <fullName evidence="7">LysE family translocator</fullName>
    </submittedName>
</protein>
<evidence type="ECO:0000256" key="1">
    <source>
        <dbReference type="ARBA" id="ARBA00004651"/>
    </source>
</evidence>
<keyword evidence="5 6" id="KW-0472">Membrane</keyword>
<evidence type="ECO:0000256" key="6">
    <source>
        <dbReference type="SAM" id="Phobius"/>
    </source>
</evidence>
<dbReference type="PANTHER" id="PTHR30086">
    <property type="entry name" value="ARGININE EXPORTER PROTEIN ARGO"/>
    <property type="match status" value="1"/>
</dbReference>
<keyword evidence="4 6" id="KW-1133">Transmembrane helix</keyword>
<keyword evidence="8" id="KW-1185">Reference proteome</keyword>
<dbReference type="Pfam" id="PF01810">
    <property type="entry name" value="LysE"/>
    <property type="match status" value="1"/>
</dbReference>
<accession>A0ABW5DVP5</accession>
<feature type="transmembrane region" description="Helical" evidence="6">
    <location>
        <begin position="113"/>
        <end position="134"/>
    </location>
</feature>
<evidence type="ECO:0000256" key="4">
    <source>
        <dbReference type="ARBA" id="ARBA00022989"/>
    </source>
</evidence>
<comment type="caution">
    <text evidence="7">The sequence shown here is derived from an EMBL/GenBank/DDBJ whole genome shotgun (WGS) entry which is preliminary data.</text>
</comment>
<evidence type="ECO:0000256" key="3">
    <source>
        <dbReference type="ARBA" id="ARBA00022692"/>
    </source>
</evidence>
<proteinExistence type="predicted"/>
<dbReference type="Proteomes" id="UP001597295">
    <property type="component" value="Unassembled WGS sequence"/>
</dbReference>